<reference evidence="7" key="1">
    <citation type="submission" date="2020-07" db="EMBL/GenBank/DDBJ databases">
        <title>Metabolic diversity and evolutionary history of the archaeal phylum ###Micrarchaeota### uncovered from a freshwater lake metagenome.</title>
        <authorList>
            <person name="Kadnikov V.V."/>
            <person name="Savvichev A.S."/>
            <person name="Mardanov A.V."/>
            <person name="Beletsky A.V."/>
            <person name="Chupakov A.V."/>
            <person name="Kokryatskaya N.M."/>
            <person name="Pimenov N.V."/>
            <person name="Ravin N.V."/>
        </authorList>
    </citation>
    <scope>NUCLEOTIDE SEQUENCE [LARGE SCALE GENOMIC DNA]</scope>
</reference>
<dbReference type="InterPro" id="IPR002376">
    <property type="entry name" value="Formyl_transf_N"/>
</dbReference>
<dbReference type="Proteomes" id="UP000510821">
    <property type="component" value="Chromosome"/>
</dbReference>
<evidence type="ECO:0000256" key="4">
    <source>
        <dbReference type="ARBA" id="ARBA00022755"/>
    </source>
</evidence>
<comment type="pathway">
    <text evidence="1">Purine metabolism; IMP biosynthesis via de novo pathway; N(2)-formyl-N(1)-(5-phospho-D-ribosyl)glycinamide from N(1)-(5-phospho-D-ribosyl)glycinamide (10-formyl THF route): step 1/1.</text>
</comment>
<dbReference type="SUPFAM" id="SSF53328">
    <property type="entry name" value="Formyltransferase"/>
    <property type="match status" value="1"/>
</dbReference>
<dbReference type="EC" id="2.1.2.2" evidence="2"/>
<dbReference type="InterPro" id="IPR036477">
    <property type="entry name" value="Formyl_transf_N_sf"/>
</dbReference>
<dbReference type="PANTHER" id="PTHR43369:SF2">
    <property type="entry name" value="PHOSPHORIBOSYLGLYCINAMIDE FORMYLTRANSFERASE"/>
    <property type="match status" value="1"/>
</dbReference>
<evidence type="ECO:0000256" key="2">
    <source>
        <dbReference type="ARBA" id="ARBA00012254"/>
    </source>
</evidence>
<dbReference type="GO" id="GO:0005829">
    <property type="term" value="C:cytosol"/>
    <property type="evidence" value="ECO:0007669"/>
    <property type="project" value="TreeGrafter"/>
</dbReference>
<evidence type="ECO:0000259" key="5">
    <source>
        <dbReference type="Pfam" id="PF00551"/>
    </source>
</evidence>
<sequence length="207" mass="23003">MGKIKVGVLASGRGSDFQSIIDGVESGRVNADIAVLISDNPLAKALDRAKEHKIPAICINPNDYLSREEHDKAIRKKLEEFKVELVVLAGYMRLIKDKKFLQDYRGRMINIHPALLPSFPGAHAQRDAFNYGAKVSGYTIHFVDENPDGGPVIYQEAVDISDCKTEDEVAAKILKREHVGLPIIVDSFSKGKYVIEGRRVRYTPTSP</sequence>
<evidence type="ECO:0000256" key="3">
    <source>
        <dbReference type="ARBA" id="ARBA00022679"/>
    </source>
</evidence>
<gene>
    <name evidence="6" type="ORF">Sv326_1127</name>
</gene>
<dbReference type="PANTHER" id="PTHR43369">
    <property type="entry name" value="PHOSPHORIBOSYLGLYCINAMIDE FORMYLTRANSFERASE"/>
    <property type="match status" value="1"/>
</dbReference>
<keyword evidence="3 6" id="KW-0808">Transferase</keyword>
<dbReference type="EMBL" id="CP058998">
    <property type="protein sequence ID" value="QLJ53302.1"/>
    <property type="molecule type" value="Genomic_DNA"/>
</dbReference>
<dbReference type="GO" id="GO:0004644">
    <property type="term" value="F:phosphoribosylglycinamide formyltransferase activity"/>
    <property type="evidence" value="ECO:0007669"/>
    <property type="project" value="UniProtKB-EC"/>
</dbReference>
<accession>A0A7D6BPB8</accession>
<dbReference type="InterPro" id="IPR004607">
    <property type="entry name" value="GART"/>
</dbReference>
<evidence type="ECO:0000313" key="6">
    <source>
        <dbReference type="EMBL" id="QLJ53302.1"/>
    </source>
</evidence>
<evidence type="ECO:0000256" key="1">
    <source>
        <dbReference type="ARBA" id="ARBA00005054"/>
    </source>
</evidence>
<dbReference type="GO" id="GO:0006189">
    <property type="term" value="P:'de novo' IMP biosynthetic process"/>
    <property type="evidence" value="ECO:0007669"/>
    <property type="project" value="InterPro"/>
</dbReference>
<organism evidence="6 7">
    <name type="scientific">Fermentimicrarchaeum limneticum</name>
    <dbReference type="NCBI Taxonomy" id="2795018"/>
    <lineage>
        <taxon>Archaea</taxon>
        <taxon>Candidatus Micrarchaeota</taxon>
        <taxon>Candidatus Fermentimicrarchaeales</taxon>
        <taxon>Candidatus Fermentimicrarchaeaceae</taxon>
        <taxon>Candidatus Fermentimicrarchaeum</taxon>
    </lineage>
</organism>
<dbReference type="HAMAP" id="MF_01930">
    <property type="entry name" value="PurN"/>
    <property type="match status" value="1"/>
</dbReference>
<dbReference type="NCBIfam" id="TIGR00639">
    <property type="entry name" value="PurN"/>
    <property type="match status" value="1"/>
</dbReference>
<dbReference type="Gene3D" id="3.40.50.170">
    <property type="entry name" value="Formyl transferase, N-terminal domain"/>
    <property type="match status" value="1"/>
</dbReference>
<dbReference type="CDD" id="cd08645">
    <property type="entry name" value="FMT_core_GART"/>
    <property type="match status" value="1"/>
</dbReference>
<dbReference type="Pfam" id="PF00551">
    <property type="entry name" value="Formyl_trans_N"/>
    <property type="match status" value="1"/>
</dbReference>
<dbReference type="KEGG" id="flt:Sv326_1127"/>
<evidence type="ECO:0000313" key="7">
    <source>
        <dbReference type="Proteomes" id="UP000510821"/>
    </source>
</evidence>
<protein>
    <recommendedName>
        <fullName evidence="2">phosphoribosylglycinamide formyltransferase 1</fullName>
        <ecNumber evidence="2">2.1.2.2</ecNumber>
    </recommendedName>
</protein>
<dbReference type="AlphaFoldDB" id="A0A7D6BPB8"/>
<name>A0A7D6BPB8_FERL1</name>
<keyword evidence="4" id="KW-0658">Purine biosynthesis</keyword>
<proteinExistence type="inferred from homology"/>
<feature type="domain" description="Formyl transferase N-terminal" evidence="5">
    <location>
        <begin position="5"/>
        <end position="182"/>
    </location>
</feature>